<evidence type="ECO:0000313" key="2">
    <source>
        <dbReference type="EMBL" id="EPS30993.1"/>
    </source>
</evidence>
<dbReference type="OrthoDB" id="5326346at2759"/>
<organism evidence="2 3">
    <name type="scientific">Penicillium oxalicum (strain 114-2 / CGMCC 5302)</name>
    <name type="common">Penicillium decumbens</name>
    <dbReference type="NCBI Taxonomy" id="933388"/>
    <lineage>
        <taxon>Eukaryota</taxon>
        <taxon>Fungi</taxon>
        <taxon>Dikarya</taxon>
        <taxon>Ascomycota</taxon>
        <taxon>Pezizomycotina</taxon>
        <taxon>Eurotiomycetes</taxon>
        <taxon>Eurotiomycetidae</taxon>
        <taxon>Eurotiales</taxon>
        <taxon>Aspergillaceae</taxon>
        <taxon>Penicillium</taxon>
    </lineage>
</organism>
<dbReference type="Proteomes" id="UP000019376">
    <property type="component" value="Unassembled WGS sequence"/>
</dbReference>
<evidence type="ECO:0000313" key="3">
    <source>
        <dbReference type="Proteomes" id="UP000019376"/>
    </source>
</evidence>
<keyword evidence="3" id="KW-1185">Reference proteome</keyword>
<name>S8AXC3_PENO1</name>
<dbReference type="InterPro" id="IPR011333">
    <property type="entry name" value="SKP1/BTB/POZ_sf"/>
</dbReference>
<accession>S8AXC3</accession>
<dbReference type="STRING" id="933388.S8AXC3"/>
<dbReference type="InterPro" id="IPR000210">
    <property type="entry name" value="BTB/POZ_dom"/>
</dbReference>
<sequence length="324" mass="36915">MAEESVANGEESTAMAFVAEECTADAEESTVGGPIAEEPLTECDIDQNCSRIQVSAKHLMLASPFFKRLLTGGWKESVTYFQKGSVEIIADGWDIEALMILLRAIHGKYRDIPRKLPLEMLAKVAVIADYYECREVLDLLAEVWIEKMDEKIPSATSRDLVLWLWISWFFRLPEEFQSSTSIAMSQSYGCIDTLGLPIPEDITALMNERRELAIENVMEFLSKTREEYLLNVRGCSFECRSIMYGALAILSKDLLKSNPERPFSNWSYEFFARKIKAFKSPDWYDSPSRYSSYEHSCGDAGFAQIFRTVEDSLKGLELNQFSRL</sequence>
<dbReference type="Gene3D" id="3.30.710.10">
    <property type="entry name" value="Potassium Channel Kv1.1, Chain A"/>
    <property type="match status" value="1"/>
</dbReference>
<dbReference type="HOGENOM" id="CLU_031555_2_0_1"/>
<dbReference type="Pfam" id="PF00651">
    <property type="entry name" value="BTB"/>
    <property type="match status" value="1"/>
</dbReference>
<gene>
    <name evidence="2" type="ORF">PDE_05947</name>
</gene>
<protein>
    <recommendedName>
        <fullName evidence="1">BTB domain-containing protein</fullName>
    </recommendedName>
</protein>
<dbReference type="EMBL" id="KB644412">
    <property type="protein sequence ID" value="EPS30993.1"/>
    <property type="molecule type" value="Genomic_DNA"/>
</dbReference>
<proteinExistence type="predicted"/>
<evidence type="ECO:0000259" key="1">
    <source>
        <dbReference type="Pfam" id="PF00651"/>
    </source>
</evidence>
<dbReference type="eggNOG" id="ENOG502S8FX">
    <property type="taxonomic scope" value="Eukaryota"/>
</dbReference>
<dbReference type="CDD" id="cd18186">
    <property type="entry name" value="BTB_POZ_ZBTB_KLHL-like"/>
    <property type="match status" value="1"/>
</dbReference>
<dbReference type="SUPFAM" id="SSF54695">
    <property type="entry name" value="POZ domain"/>
    <property type="match status" value="1"/>
</dbReference>
<dbReference type="AlphaFoldDB" id="S8AXC3"/>
<dbReference type="PhylomeDB" id="S8AXC3"/>
<reference evidence="2 3" key="1">
    <citation type="journal article" date="2013" name="PLoS ONE">
        <title>Genomic and secretomic analyses reveal unique features of the lignocellulolytic enzyme system of Penicillium decumbens.</title>
        <authorList>
            <person name="Liu G."/>
            <person name="Zhang L."/>
            <person name="Wei X."/>
            <person name="Zou G."/>
            <person name="Qin Y."/>
            <person name="Ma L."/>
            <person name="Li J."/>
            <person name="Zheng H."/>
            <person name="Wang S."/>
            <person name="Wang C."/>
            <person name="Xun L."/>
            <person name="Zhao G.-P."/>
            <person name="Zhou Z."/>
            <person name="Qu Y."/>
        </authorList>
    </citation>
    <scope>NUCLEOTIDE SEQUENCE [LARGE SCALE GENOMIC DNA]</scope>
    <source>
        <strain evidence="3">114-2 / CGMCC 5302</strain>
    </source>
</reference>
<feature type="domain" description="BTB" evidence="1">
    <location>
        <begin position="51"/>
        <end position="143"/>
    </location>
</feature>